<dbReference type="EMBL" id="BKAJ01000104">
    <property type="protein sequence ID" value="GEP58567.1"/>
    <property type="molecule type" value="Genomic_DNA"/>
</dbReference>
<protein>
    <submittedName>
        <fullName evidence="1">Uncharacterized protein</fullName>
    </submittedName>
</protein>
<proteinExistence type="predicted"/>
<reference evidence="1 2" key="1">
    <citation type="submission" date="2019-07" db="EMBL/GenBank/DDBJ databases">
        <title>Whole genome shotgun sequence of Reyranella soli NBRC 108950.</title>
        <authorList>
            <person name="Hosoyama A."/>
            <person name="Uohara A."/>
            <person name="Ohji S."/>
            <person name="Ichikawa N."/>
        </authorList>
    </citation>
    <scope>NUCLEOTIDE SEQUENCE [LARGE SCALE GENOMIC DNA]</scope>
    <source>
        <strain evidence="1 2">NBRC 108950</strain>
    </source>
</reference>
<dbReference type="Proteomes" id="UP000321058">
    <property type="component" value="Unassembled WGS sequence"/>
</dbReference>
<dbReference type="OrthoDB" id="7376605at2"/>
<dbReference type="AlphaFoldDB" id="A0A512NHY6"/>
<evidence type="ECO:0000313" key="1">
    <source>
        <dbReference type="EMBL" id="GEP58567.1"/>
    </source>
</evidence>
<evidence type="ECO:0000313" key="2">
    <source>
        <dbReference type="Proteomes" id="UP000321058"/>
    </source>
</evidence>
<name>A0A512NHY6_9HYPH</name>
<keyword evidence="2" id="KW-1185">Reference proteome</keyword>
<gene>
    <name evidence="1" type="ORF">RSO01_57330</name>
</gene>
<comment type="caution">
    <text evidence="1">The sequence shown here is derived from an EMBL/GenBank/DDBJ whole genome shotgun (WGS) entry which is preliminary data.</text>
</comment>
<sequence length="92" mass="10124">MHRVRDLAAVVAIAIPNLALGQQSEMAPKDRCAQLLAYWDQRSASKGEGASGSDMARKAAGLDCDNRRYADGIKRMEDLLRQNRYPVPAPQP</sequence>
<organism evidence="1 2">
    <name type="scientific">Reyranella soli</name>
    <dbReference type="NCBI Taxonomy" id="1230389"/>
    <lineage>
        <taxon>Bacteria</taxon>
        <taxon>Pseudomonadati</taxon>
        <taxon>Pseudomonadota</taxon>
        <taxon>Alphaproteobacteria</taxon>
        <taxon>Hyphomicrobiales</taxon>
        <taxon>Reyranellaceae</taxon>
        <taxon>Reyranella</taxon>
    </lineage>
</organism>
<dbReference type="RefSeq" id="WP_147153931.1">
    <property type="nucleotide sequence ID" value="NZ_BKAJ01000104.1"/>
</dbReference>
<accession>A0A512NHY6</accession>